<dbReference type="Pfam" id="PF05488">
    <property type="entry name" value="PAAR_motif"/>
    <property type="match status" value="1"/>
</dbReference>
<evidence type="ECO:0000313" key="1">
    <source>
        <dbReference type="EMBL" id="MFC5770506.1"/>
    </source>
</evidence>
<gene>
    <name evidence="1" type="ORF">ACFPTN_14075</name>
</gene>
<protein>
    <submittedName>
        <fullName evidence="1">PAAR domain-containing protein</fullName>
    </submittedName>
</protein>
<name>A0ABW1AU44_9RHOO</name>
<dbReference type="InterPro" id="IPR008727">
    <property type="entry name" value="PAAR_motif"/>
</dbReference>
<dbReference type="Proteomes" id="UP001595974">
    <property type="component" value="Unassembled WGS sequence"/>
</dbReference>
<sequence length="92" mass="9525">MSRTVIVVGDMTTHGGKVISGSPTDSLDGRAIARQGDLVDCPQRYPGGRPHGVNKIIEGDPDWTLDGIPVALSGHETECGCALIGSRPDSVG</sequence>
<comment type="caution">
    <text evidence="1">The sequence shown here is derived from an EMBL/GenBank/DDBJ whole genome shotgun (WGS) entry which is preliminary data.</text>
</comment>
<dbReference type="CDD" id="cd14744">
    <property type="entry name" value="PAAR_CT_2"/>
    <property type="match status" value="1"/>
</dbReference>
<keyword evidence="2" id="KW-1185">Reference proteome</keyword>
<dbReference type="RefSeq" id="WP_096447213.1">
    <property type="nucleotide sequence ID" value="NZ_JBHSOG010000051.1"/>
</dbReference>
<dbReference type="Gene3D" id="2.60.200.60">
    <property type="match status" value="1"/>
</dbReference>
<proteinExistence type="predicted"/>
<evidence type="ECO:0000313" key="2">
    <source>
        <dbReference type="Proteomes" id="UP001595974"/>
    </source>
</evidence>
<dbReference type="EMBL" id="JBHSOG010000051">
    <property type="protein sequence ID" value="MFC5770506.1"/>
    <property type="molecule type" value="Genomic_DNA"/>
</dbReference>
<organism evidence="1 2">
    <name type="scientific">Thauera sinica</name>
    <dbReference type="NCBI Taxonomy" id="2665146"/>
    <lineage>
        <taxon>Bacteria</taxon>
        <taxon>Pseudomonadati</taxon>
        <taxon>Pseudomonadota</taxon>
        <taxon>Betaproteobacteria</taxon>
        <taxon>Rhodocyclales</taxon>
        <taxon>Zoogloeaceae</taxon>
        <taxon>Thauera</taxon>
    </lineage>
</organism>
<reference evidence="2" key="1">
    <citation type="journal article" date="2019" name="Int. J. Syst. Evol. Microbiol.">
        <title>The Global Catalogue of Microorganisms (GCM) 10K type strain sequencing project: providing services to taxonomists for standard genome sequencing and annotation.</title>
        <authorList>
            <consortium name="The Broad Institute Genomics Platform"/>
            <consortium name="The Broad Institute Genome Sequencing Center for Infectious Disease"/>
            <person name="Wu L."/>
            <person name="Ma J."/>
        </authorList>
    </citation>
    <scope>NUCLEOTIDE SEQUENCE [LARGE SCALE GENOMIC DNA]</scope>
    <source>
        <strain evidence="2">SHR3</strain>
    </source>
</reference>
<accession>A0ABW1AU44</accession>